<comment type="similarity">
    <text evidence="2">Belongs to the DeoC/FbaB aldolase family. DeoC type 2 subfamily.</text>
</comment>
<dbReference type="SUPFAM" id="SSF51569">
    <property type="entry name" value="Aldolase"/>
    <property type="match status" value="1"/>
</dbReference>
<evidence type="ECO:0000256" key="4">
    <source>
        <dbReference type="ARBA" id="ARBA00023239"/>
    </source>
</evidence>
<dbReference type="GO" id="GO:0005737">
    <property type="term" value="C:cytoplasm"/>
    <property type="evidence" value="ECO:0007669"/>
    <property type="project" value="InterPro"/>
</dbReference>
<dbReference type="InterPro" id="IPR002915">
    <property type="entry name" value="DeoC/FbaB/LacD_aldolase"/>
</dbReference>
<evidence type="ECO:0000313" key="9">
    <source>
        <dbReference type="EMBL" id="MBD3665756.1"/>
    </source>
</evidence>
<sequence length="334" mass="35958">MSTTTTDPVVAASHGHLPQVTEPRNPGLPLDMNWVRSVQANTSAIERRAGTIGTRRSVKKAHQAAWLLRAITCIDLTTLSGDDTARRVQRLCAKAKQPVAPAILDALGMAPITTGAVCVYHDMIPAAVEALQGTDIPIAAVSTGFPAGLSPFELRLREIEMSVEAGATEIDIVISRRHVLMGNWQALYDEMAAMRAACGDAHVKAILATGELGTLRNVARASLVCMMAGADFIKTSTGKESVNATLPVSLVMIRAIRDFYDRTGLRVGYKPAGGISKAKDAVTYLALMKEELGDRWTRPDLFRFGASSLLTDIERQLEHYVTGSYSAAYRHAVG</sequence>
<evidence type="ECO:0000256" key="2">
    <source>
        <dbReference type="ARBA" id="ARBA00009473"/>
    </source>
</evidence>
<gene>
    <name evidence="9" type="primary">deoC</name>
    <name evidence="9" type="ORF">H9Q16_17610</name>
</gene>
<comment type="caution">
    <text evidence="9">The sequence shown here is derived from an EMBL/GenBank/DDBJ whole genome shotgun (WGS) entry which is preliminary data.</text>
</comment>
<keyword evidence="5" id="KW-0704">Schiff base</keyword>
<keyword evidence="4 9" id="KW-0456">Lyase</keyword>
<evidence type="ECO:0000256" key="6">
    <source>
        <dbReference type="ARBA" id="ARBA00048791"/>
    </source>
</evidence>
<reference evidence="9" key="1">
    <citation type="submission" date="2020-08" db="EMBL/GenBank/DDBJ databases">
        <title>Sulfitobacter aestuariivivens sp. nov., isolated from a tidal flat.</title>
        <authorList>
            <person name="Park S."/>
            <person name="Yoon J.-H."/>
        </authorList>
    </citation>
    <scope>NUCLEOTIDE SEQUENCE</scope>
    <source>
        <strain evidence="9">TSTF-M16</strain>
    </source>
</reference>
<accession>A0A927HGA3</accession>
<proteinExistence type="inferred from homology"/>
<evidence type="ECO:0000256" key="7">
    <source>
        <dbReference type="NCBIfam" id="TIGR00126"/>
    </source>
</evidence>
<comment type="pathway">
    <text evidence="1">Carbohydrate degradation; 2-deoxy-D-ribose 1-phosphate degradation; D-glyceraldehyde 3-phosphate and acetaldehyde from 2-deoxy-alpha-D-ribose 1-phosphate: step 2/2.</text>
</comment>
<dbReference type="EC" id="4.1.2.4" evidence="3 7"/>
<dbReference type="GO" id="GO:0004139">
    <property type="term" value="F:deoxyribose-phosphate aldolase activity"/>
    <property type="evidence" value="ECO:0007669"/>
    <property type="project" value="UniProtKB-UniRule"/>
</dbReference>
<evidence type="ECO:0000313" key="10">
    <source>
        <dbReference type="Proteomes" id="UP000635142"/>
    </source>
</evidence>
<dbReference type="AlphaFoldDB" id="A0A927HGA3"/>
<dbReference type="NCBIfam" id="TIGR00126">
    <property type="entry name" value="deoC"/>
    <property type="match status" value="1"/>
</dbReference>
<evidence type="ECO:0000256" key="5">
    <source>
        <dbReference type="ARBA" id="ARBA00023270"/>
    </source>
</evidence>
<dbReference type="EMBL" id="JACTAG010000002">
    <property type="protein sequence ID" value="MBD3665756.1"/>
    <property type="molecule type" value="Genomic_DNA"/>
</dbReference>
<dbReference type="Pfam" id="PF01791">
    <property type="entry name" value="DeoC"/>
    <property type="match status" value="1"/>
</dbReference>
<dbReference type="PANTHER" id="PTHR10889">
    <property type="entry name" value="DEOXYRIBOSE-PHOSPHATE ALDOLASE"/>
    <property type="match status" value="1"/>
</dbReference>
<dbReference type="SMART" id="SM01133">
    <property type="entry name" value="DeoC"/>
    <property type="match status" value="1"/>
</dbReference>
<feature type="region of interest" description="Disordered" evidence="8">
    <location>
        <begin position="1"/>
        <end position="25"/>
    </location>
</feature>
<dbReference type="Gene3D" id="3.20.20.70">
    <property type="entry name" value="Aldolase class I"/>
    <property type="match status" value="1"/>
</dbReference>
<dbReference type="RefSeq" id="WP_191076717.1">
    <property type="nucleotide sequence ID" value="NZ_JACTAG010000002.1"/>
</dbReference>
<dbReference type="InterPro" id="IPR011343">
    <property type="entry name" value="DeoC"/>
</dbReference>
<dbReference type="InterPro" id="IPR013785">
    <property type="entry name" value="Aldolase_TIM"/>
</dbReference>
<comment type="catalytic activity">
    <reaction evidence="6">
        <text>2-deoxy-D-ribose 5-phosphate = D-glyceraldehyde 3-phosphate + acetaldehyde</text>
        <dbReference type="Rhea" id="RHEA:12821"/>
        <dbReference type="ChEBI" id="CHEBI:15343"/>
        <dbReference type="ChEBI" id="CHEBI:59776"/>
        <dbReference type="ChEBI" id="CHEBI:62877"/>
        <dbReference type="EC" id="4.1.2.4"/>
    </reaction>
</comment>
<protein>
    <recommendedName>
        <fullName evidence="3 7">Deoxyribose-phosphate aldolase</fullName>
        <ecNumber evidence="3 7">4.1.2.4</ecNumber>
    </recommendedName>
</protein>
<dbReference type="PANTHER" id="PTHR10889:SF3">
    <property type="entry name" value="DEOXYRIBOSE-PHOSPHATE ALDOLASE"/>
    <property type="match status" value="1"/>
</dbReference>
<dbReference type="GO" id="GO:0009264">
    <property type="term" value="P:deoxyribonucleotide catabolic process"/>
    <property type="evidence" value="ECO:0007669"/>
    <property type="project" value="UniProtKB-UniRule"/>
</dbReference>
<organism evidence="9 10">
    <name type="scientific">Sulfitobacter aestuariivivens</name>
    <dbReference type="NCBI Taxonomy" id="2766981"/>
    <lineage>
        <taxon>Bacteria</taxon>
        <taxon>Pseudomonadati</taxon>
        <taxon>Pseudomonadota</taxon>
        <taxon>Alphaproteobacteria</taxon>
        <taxon>Rhodobacterales</taxon>
        <taxon>Roseobacteraceae</taxon>
        <taxon>Sulfitobacter</taxon>
    </lineage>
</organism>
<keyword evidence="10" id="KW-1185">Reference proteome</keyword>
<evidence type="ECO:0000256" key="1">
    <source>
        <dbReference type="ARBA" id="ARBA00004816"/>
    </source>
</evidence>
<evidence type="ECO:0000256" key="3">
    <source>
        <dbReference type="ARBA" id="ARBA00012515"/>
    </source>
</evidence>
<dbReference type="Proteomes" id="UP000635142">
    <property type="component" value="Unassembled WGS sequence"/>
</dbReference>
<name>A0A927HGA3_9RHOB</name>
<dbReference type="CDD" id="cd00959">
    <property type="entry name" value="DeoC"/>
    <property type="match status" value="1"/>
</dbReference>
<dbReference type="GO" id="GO:0016052">
    <property type="term" value="P:carbohydrate catabolic process"/>
    <property type="evidence" value="ECO:0007669"/>
    <property type="project" value="TreeGrafter"/>
</dbReference>
<evidence type="ECO:0000256" key="8">
    <source>
        <dbReference type="SAM" id="MobiDB-lite"/>
    </source>
</evidence>